<reference evidence="2" key="1">
    <citation type="submission" date="2020-02" db="EMBL/GenBank/DDBJ databases">
        <authorList>
            <person name="Meier V. D."/>
        </authorList>
    </citation>
    <scope>NUCLEOTIDE SEQUENCE</scope>
    <source>
        <strain evidence="2">AVDCRST_MAG23</strain>
    </source>
</reference>
<feature type="region of interest" description="Disordered" evidence="1">
    <location>
        <begin position="1"/>
        <end position="47"/>
    </location>
</feature>
<proteinExistence type="predicted"/>
<organism evidence="2">
    <name type="scientific">uncultured Sphingosinicella sp</name>
    <dbReference type="NCBI Taxonomy" id="478748"/>
    <lineage>
        <taxon>Bacteria</taxon>
        <taxon>Pseudomonadati</taxon>
        <taxon>Pseudomonadota</taxon>
        <taxon>Alphaproteobacteria</taxon>
        <taxon>Sphingomonadales</taxon>
        <taxon>Sphingosinicellaceae</taxon>
        <taxon>Sphingosinicella</taxon>
        <taxon>environmental samples</taxon>
    </lineage>
</organism>
<gene>
    <name evidence="2" type="ORF">AVDCRST_MAG23-47</name>
</gene>
<sequence length="47" mass="5000">GLQSRSGGRTDPHSHRGYGGCAALPAGEVPKRAEREPGRRKTPKVSM</sequence>
<evidence type="ECO:0000256" key="1">
    <source>
        <dbReference type="SAM" id="MobiDB-lite"/>
    </source>
</evidence>
<feature type="non-terminal residue" evidence="2">
    <location>
        <position position="1"/>
    </location>
</feature>
<feature type="compositionally biased region" description="Basic and acidic residues" evidence="1">
    <location>
        <begin position="29"/>
        <end position="39"/>
    </location>
</feature>
<accession>A0A6J4TC45</accession>
<protein>
    <submittedName>
        <fullName evidence="2">Uncharacterized protein</fullName>
    </submittedName>
</protein>
<name>A0A6J4TC45_9SPHN</name>
<dbReference type="EMBL" id="CADCWD010000003">
    <property type="protein sequence ID" value="CAA9518351.1"/>
    <property type="molecule type" value="Genomic_DNA"/>
</dbReference>
<feature type="non-terminal residue" evidence="2">
    <location>
        <position position="47"/>
    </location>
</feature>
<evidence type="ECO:0000313" key="2">
    <source>
        <dbReference type="EMBL" id="CAA9518351.1"/>
    </source>
</evidence>
<dbReference type="AlphaFoldDB" id="A0A6J4TC45"/>